<dbReference type="InterPro" id="IPR013683">
    <property type="entry name" value="Vaccinia_D10_N"/>
</dbReference>
<keyword evidence="4" id="KW-0479">Metal-binding</keyword>
<dbReference type="Gene3D" id="3.90.79.10">
    <property type="entry name" value="Nucleoside Triphosphate Pyrophosphohydrolase"/>
    <property type="match status" value="1"/>
</dbReference>
<evidence type="ECO:0000313" key="10">
    <source>
        <dbReference type="Proteomes" id="UP000217350"/>
    </source>
</evidence>
<accession>A0A223FMT4</accession>
<dbReference type="SUPFAM" id="SSF55811">
    <property type="entry name" value="Nudix"/>
    <property type="match status" value="1"/>
</dbReference>
<dbReference type="InterPro" id="IPR015797">
    <property type="entry name" value="NUDIX_hydrolase-like_dom_sf"/>
</dbReference>
<evidence type="ECO:0000256" key="7">
    <source>
        <dbReference type="ARBA" id="ARBA00023211"/>
    </source>
</evidence>
<dbReference type="GO" id="GO:0016791">
    <property type="term" value="F:phosphatase activity"/>
    <property type="evidence" value="ECO:0007669"/>
    <property type="project" value="InterPro"/>
</dbReference>
<evidence type="ECO:0000313" key="9">
    <source>
        <dbReference type="EMBL" id="AST09306.1"/>
    </source>
</evidence>
<feature type="domain" description="Nudix hydrolase" evidence="8">
    <location>
        <begin position="46"/>
        <end position="229"/>
    </location>
</feature>
<protein>
    <submittedName>
        <fullName evidence="9">mRNA decapping enzyme</fullName>
    </submittedName>
</protein>
<organism evidence="9">
    <name type="scientific">Murmansk poxvirus</name>
    <dbReference type="NCBI Taxonomy" id="2025359"/>
    <lineage>
        <taxon>Viruses</taxon>
        <taxon>Varidnaviria</taxon>
        <taxon>Bamfordvirae</taxon>
        <taxon>Nucleocytoviricota</taxon>
        <taxon>Pokkesviricetes</taxon>
        <taxon>Chitovirales</taxon>
        <taxon>Poxviridae</taxon>
        <taxon>Chordopoxvirinae</taxon>
        <taxon>Centapoxvirus</taxon>
        <taxon>Centapoxvirus microtuspox</taxon>
        <taxon>Murmansk microtuspox virus</taxon>
    </lineage>
</organism>
<evidence type="ECO:0000256" key="4">
    <source>
        <dbReference type="ARBA" id="ARBA00022723"/>
    </source>
</evidence>
<dbReference type="Proteomes" id="UP000217350">
    <property type="component" value="Segment"/>
</dbReference>
<dbReference type="GO" id="GO:0046872">
    <property type="term" value="F:metal ion binding"/>
    <property type="evidence" value="ECO:0007669"/>
    <property type="project" value="UniProtKB-KW"/>
</dbReference>
<comment type="cofactor">
    <cofactor evidence="2">
        <name>Mg(2+)</name>
        <dbReference type="ChEBI" id="CHEBI:18420"/>
    </cofactor>
</comment>
<dbReference type="PRINTS" id="PR01364">
    <property type="entry name" value="VD10PROTEIN"/>
</dbReference>
<evidence type="ECO:0000259" key="8">
    <source>
        <dbReference type="PROSITE" id="PS51462"/>
    </source>
</evidence>
<dbReference type="EMBL" id="MF001304">
    <property type="protein sequence ID" value="AST09306.1"/>
    <property type="molecule type" value="Genomic_DNA"/>
</dbReference>
<keyword evidence="7" id="KW-0464">Manganese</keyword>
<dbReference type="InterPro" id="IPR020084">
    <property type="entry name" value="NUDIX_hydrolase_CS"/>
</dbReference>
<dbReference type="PROSITE" id="PS51462">
    <property type="entry name" value="NUDIX"/>
    <property type="match status" value="1"/>
</dbReference>
<evidence type="ECO:0000256" key="2">
    <source>
        <dbReference type="ARBA" id="ARBA00001946"/>
    </source>
</evidence>
<keyword evidence="6" id="KW-0460">Magnesium</keyword>
<comment type="similarity">
    <text evidence="3">Belongs to the Nudix hydrolase family.</text>
</comment>
<dbReference type="InterPro" id="IPR003301">
    <property type="entry name" value="Vaccinia_D10_decapping"/>
</dbReference>
<dbReference type="PROSITE" id="PS00893">
    <property type="entry name" value="NUDIX_BOX"/>
    <property type="match status" value="1"/>
</dbReference>
<dbReference type="InterPro" id="IPR000086">
    <property type="entry name" value="NUDIX_hydrolase_dom"/>
</dbReference>
<gene>
    <name evidence="9" type="ORF">Murmansk-111</name>
</gene>
<name>A0A223FMT4_9POXV</name>
<proteinExistence type="inferred from homology"/>
<evidence type="ECO:0000256" key="5">
    <source>
        <dbReference type="ARBA" id="ARBA00022801"/>
    </source>
</evidence>
<keyword evidence="10" id="KW-1185">Reference proteome</keyword>
<evidence type="ECO:0000256" key="1">
    <source>
        <dbReference type="ARBA" id="ARBA00001936"/>
    </source>
</evidence>
<dbReference type="OrthoDB" id="12271at10239"/>
<keyword evidence="5" id="KW-0378">Hydrolase</keyword>
<comment type="cofactor">
    <cofactor evidence="1">
        <name>Mn(2+)</name>
        <dbReference type="ChEBI" id="CHEBI:29035"/>
    </cofactor>
</comment>
<reference evidence="9" key="1">
    <citation type="journal article" date="2017" name="Virus Genes">
        <title>Two novel poxviruses with unusual genome rearrangements: NY_014 and Murmansk.</title>
        <authorList>
            <person name="Smithson C."/>
            <person name="Meyer H."/>
            <person name="Gigante C.M."/>
            <person name="Gao J."/>
            <person name="Zhao H."/>
            <person name="Batra D."/>
            <person name="Damon I."/>
            <person name="Upton C."/>
            <person name="Li Y."/>
        </authorList>
    </citation>
    <scope>NUCLEOTIDE SEQUENCE [LARGE SCALE GENOMIC DNA]</scope>
    <source>
        <strain evidence="9">LEIV-11411</strain>
    </source>
</reference>
<evidence type="ECO:0000256" key="3">
    <source>
        <dbReference type="ARBA" id="ARBA00005582"/>
    </source>
</evidence>
<dbReference type="Pfam" id="PF08476">
    <property type="entry name" value="VD10_N"/>
    <property type="match status" value="1"/>
</dbReference>
<sequence>MNNLFRSNIIHRIMKYNRRLSKSIILTDDTQVITLTPFVYNFLWRLWKTSICAILVTTDNKILVCKRRNSFLYSEIIRTRNMSRKKRLFLNYSNYLNKIERNILTSFFSFDHNDNNNNDRQEIVYPGGLPKRGEDVPTCLSREIKEEINLDNSYIFLDSRFFIHGIIEDKIINRFFEVIFFFGSINLSSSQIINRFKSNKEITDLIFIDLKTGNGLQHEIAKYAFETSKGKCYGHNGYQSEPLRNLTKYKN</sequence>
<evidence type="ECO:0000256" key="6">
    <source>
        <dbReference type="ARBA" id="ARBA00022842"/>
    </source>
</evidence>